<accession>A0AAD5SSN4</accession>
<protein>
    <submittedName>
        <fullName evidence="1">Uncharacterized protein</fullName>
    </submittedName>
</protein>
<name>A0AAD5SSN4_9FUNG</name>
<comment type="caution">
    <text evidence="1">The sequence shown here is derived from an EMBL/GenBank/DDBJ whole genome shotgun (WGS) entry which is preliminary data.</text>
</comment>
<dbReference type="EMBL" id="JADGJH010002500">
    <property type="protein sequence ID" value="KAJ3097531.1"/>
    <property type="molecule type" value="Genomic_DNA"/>
</dbReference>
<evidence type="ECO:0000313" key="1">
    <source>
        <dbReference type="EMBL" id="KAJ3097531.1"/>
    </source>
</evidence>
<sequence length="52" mass="6263">MDKLKDLYYNPKTGFMSAQKLYLKLIKEISVRQIKEFLEKREAHQLRVGFCN</sequence>
<dbReference type="AlphaFoldDB" id="A0AAD5SSN4"/>
<dbReference type="Proteomes" id="UP001211907">
    <property type="component" value="Unassembled WGS sequence"/>
</dbReference>
<keyword evidence="2" id="KW-1185">Reference proteome</keyword>
<evidence type="ECO:0000313" key="2">
    <source>
        <dbReference type="Proteomes" id="UP001211907"/>
    </source>
</evidence>
<proteinExistence type="predicted"/>
<reference evidence="1" key="1">
    <citation type="submission" date="2020-05" db="EMBL/GenBank/DDBJ databases">
        <title>Phylogenomic resolution of chytrid fungi.</title>
        <authorList>
            <person name="Stajich J.E."/>
            <person name="Amses K."/>
            <person name="Simmons R."/>
            <person name="Seto K."/>
            <person name="Myers J."/>
            <person name="Bonds A."/>
            <person name="Quandt C.A."/>
            <person name="Barry K."/>
            <person name="Liu P."/>
            <person name="Grigoriev I."/>
            <person name="Longcore J.E."/>
            <person name="James T.Y."/>
        </authorList>
    </citation>
    <scope>NUCLEOTIDE SEQUENCE</scope>
    <source>
        <strain evidence="1">JEL0513</strain>
    </source>
</reference>
<organism evidence="1 2">
    <name type="scientific">Physocladia obscura</name>
    <dbReference type="NCBI Taxonomy" id="109957"/>
    <lineage>
        <taxon>Eukaryota</taxon>
        <taxon>Fungi</taxon>
        <taxon>Fungi incertae sedis</taxon>
        <taxon>Chytridiomycota</taxon>
        <taxon>Chytridiomycota incertae sedis</taxon>
        <taxon>Chytridiomycetes</taxon>
        <taxon>Chytridiales</taxon>
        <taxon>Chytriomycetaceae</taxon>
        <taxon>Physocladia</taxon>
    </lineage>
</organism>
<gene>
    <name evidence="1" type="ORF">HK100_005339</name>
</gene>